<keyword evidence="2" id="KW-1185">Reference proteome</keyword>
<organism evidence="1 2">
    <name type="scientific">Araneus ventricosus</name>
    <name type="common">Orbweaver spider</name>
    <name type="synonym">Epeira ventricosa</name>
    <dbReference type="NCBI Taxonomy" id="182803"/>
    <lineage>
        <taxon>Eukaryota</taxon>
        <taxon>Metazoa</taxon>
        <taxon>Ecdysozoa</taxon>
        <taxon>Arthropoda</taxon>
        <taxon>Chelicerata</taxon>
        <taxon>Arachnida</taxon>
        <taxon>Araneae</taxon>
        <taxon>Araneomorphae</taxon>
        <taxon>Entelegynae</taxon>
        <taxon>Araneoidea</taxon>
        <taxon>Araneidae</taxon>
        <taxon>Araneus</taxon>
    </lineage>
</organism>
<comment type="caution">
    <text evidence="1">The sequence shown here is derived from an EMBL/GenBank/DDBJ whole genome shotgun (WGS) entry which is preliminary data.</text>
</comment>
<dbReference type="AlphaFoldDB" id="A0A4Y2NHK6"/>
<accession>A0A4Y2NHK6</accession>
<sequence length="96" mass="10571">MTSMTPKPALVPQKFPSRQYDTCGTAIYLGPISGGFAVQSAEQATLALSTSDLSYRTNKRPQYRTSGPCYRIQAASVIEQAIVSYRTRISYRTSDP</sequence>
<gene>
    <name evidence="1" type="ORF">AVEN_157443_1</name>
</gene>
<dbReference type="Proteomes" id="UP000499080">
    <property type="component" value="Unassembled WGS sequence"/>
</dbReference>
<reference evidence="1 2" key="1">
    <citation type="journal article" date="2019" name="Sci. Rep.">
        <title>Orb-weaving spider Araneus ventricosus genome elucidates the spidroin gene catalogue.</title>
        <authorList>
            <person name="Kono N."/>
            <person name="Nakamura H."/>
            <person name="Ohtoshi R."/>
            <person name="Moran D.A.P."/>
            <person name="Shinohara A."/>
            <person name="Yoshida Y."/>
            <person name="Fujiwara M."/>
            <person name="Mori M."/>
            <person name="Tomita M."/>
            <person name="Arakawa K."/>
        </authorList>
    </citation>
    <scope>NUCLEOTIDE SEQUENCE [LARGE SCALE GENOMIC DNA]</scope>
</reference>
<dbReference type="EMBL" id="BGPR01009173">
    <property type="protein sequence ID" value="GBN38382.1"/>
    <property type="molecule type" value="Genomic_DNA"/>
</dbReference>
<evidence type="ECO:0000313" key="1">
    <source>
        <dbReference type="EMBL" id="GBN38382.1"/>
    </source>
</evidence>
<proteinExistence type="predicted"/>
<protein>
    <submittedName>
        <fullName evidence="1">Uncharacterized protein</fullName>
    </submittedName>
</protein>
<evidence type="ECO:0000313" key="2">
    <source>
        <dbReference type="Proteomes" id="UP000499080"/>
    </source>
</evidence>
<name>A0A4Y2NHK6_ARAVE</name>